<dbReference type="EMBL" id="PCRK01000015">
    <property type="protein sequence ID" value="PIP19816.1"/>
    <property type="molecule type" value="Genomic_DNA"/>
</dbReference>
<feature type="transmembrane region" description="Helical" evidence="6">
    <location>
        <begin position="153"/>
        <end position="173"/>
    </location>
</feature>
<evidence type="ECO:0000256" key="2">
    <source>
        <dbReference type="ARBA" id="ARBA00022475"/>
    </source>
</evidence>
<accession>A0A2G9YKQ9</accession>
<feature type="transmembrane region" description="Helical" evidence="6">
    <location>
        <begin position="335"/>
        <end position="355"/>
    </location>
</feature>
<sequence>MMKPKTITQKEKKTVLENFFSLSTLQSINYILPVVVLPYLIRVIGPEKFGLIAFAQALIQYFMIVTDYGFSLSATRKISLCRSEKGKTCAVFSSVMTVKLILAAISFFILLILVHFIPKFREDWLLYLLSFGAVVGNTLFPIWFFQGQEKMKFISIINIIGGLIYAISIFIFIKSPKDYLLVPLLNSLFFLITGILGLYTAFKKFELKFVLQTYADIKQELKTDWSIFISIVSINAYTTTRVFAVGLLTNNILTGYYAIAERIANIFQSFPMDSFSQAIYPRLSNIFAKNKKRAFKLMKRLQNSTTLVFVITIPIAILVSPFIVRIACGLKYPEVILALRLLLIGVFFVAINAFRVQFLLVCGKPNIYSKIHVTAAIIGLPLIFLSIFYFSYLGAALSTVIIEAGILIATLRFIRVYKYIRVI</sequence>
<feature type="transmembrane region" description="Helical" evidence="6">
    <location>
        <begin position="367"/>
        <end position="389"/>
    </location>
</feature>
<reference evidence="7 8" key="1">
    <citation type="submission" date="2017-09" db="EMBL/GenBank/DDBJ databases">
        <title>Depth-based differentiation of microbial function through sediment-hosted aquifers and enrichment of novel symbionts in the deep terrestrial subsurface.</title>
        <authorList>
            <person name="Probst A.J."/>
            <person name="Ladd B."/>
            <person name="Jarett J.K."/>
            <person name="Geller-Mcgrath D.E."/>
            <person name="Sieber C.M."/>
            <person name="Emerson J.B."/>
            <person name="Anantharaman K."/>
            <person name="Thomas B.C."/>
            <person name="Malmstrom R."/>
            <person name="Stieglmeier M."/>
            <person name="Klingl A."/>
            <person name="Woyke T."/>
            <person name="Ryan C.M."/>
            <person name="Banfield J.F."/>
        </authorList>
    </citation>
    <scope>NUCLEOTIDE SEQUENCE [LARGE SCALE GENOMIC DNA]</scope>
    <source>
        <strain evidence="7">CG23_combo_of_CG06-09_8_20_14_all_41_10</strain>
    </source>
</reference>
<dbReference type="GO" id="GO:0005886">
    <property type="term" value="C:plasma membrane"/>
    <property type="evidence" value="ECO:0007669"/>
    <property type="project" value="UniProtKB-SubCell"/>
</dbReference>
<dbReference type="Proteomes" id="UP000231292">
    <property type="component" value="Unassembled WGS sequence"/>
</dbReference>
<dbReference type="Pfam" id="PF01943">
    <property type="entry name" value="Polysacc_synt"/>
    <property type="match status" value="1"/>
</dbReference>
<name>A0A2G9YKQ9_9BACT</name>
<dbReference type="InterPro" id="IPR050833">
    <property type="entry name" value="Poly_Biosynth_Transport"/>
</dbReference>
<keyword evidence="5 6" id="KW-0472">Membrane</keyword>
<feature type="transmembrane region" description="Helical" evidence="6">
    <location>
        <begin position="20"/>
        <end position="41"/>
    </location>
</feature>
<dbReference type="AlphaFoldDB" id="A0A2G9YKQ9"/>
<feature type="transmembrane region" description="Helical" evidence="6">
    <location>
        <begin position="301"/>
        <end position="323"/>
    </location>
</feature>
<comment type="caution">
    <text evidence="7">The sequence shown here is derived from an EMBL/GenBank/DDBJ whole genome shotgun (WGS) entry which is preliminary data.</text>
</comment>
<feature type="transmembrane region" description="Helical" evidence="6">
    <location>
        <begin position="53"/>
        <end position="70"/>
    </location>
</feature>
<proteinExistence type="predicted"/>
<feature type="transmembrane region" description="Helical" evidence="6">
    <location>
        <begin position="91"/>
        <end position="118"/>
    </location>
</feature>
<feature type="transmembrane region" description="Helical" evidence="6">
    <location>
        <begin position="179"/>
        <end position="202"/>
    </location>
</feature>
<keyword evidence="3 6" id="KW-0812">Transmembrane</keyword>
<feature type="transmembrane region" description="Helical" evidence="6">
    <location>
        <begin position="124"/>
        <end position="146"/>
    </location>
</feature>
<evidence type="ECO:0000256" key="1">
    <source>
        <dbReference type="ARBA" id="ARBA00004651"/>
    </source>
</evidence>
<evidence type="ECO:0000313" key="7">
    <source>
        <dbReference type="EMBL" id="PIP19816.1"/>
    </source>
</evidence>
<gene>
    <name evidence="7" type="ORF">COX41_00870</name>
</gene>
<evidence type="ECO:0000256" key="4">
    <source>
        <dbReference type="ARBA" id="ARBA00022989"/>
    </source>
</evidence>
<feature type="transmembrane region" description="Helical" evidence="6">
    <location>
        <begin position="395"/>
        <end position="414"/>
    </location>
</feature>
<keyword evidence="2" id="KW-1003">Cell membrane</keyword>
<organism evidence="7 8">
    <name type="scientific">Candidatus Sherwoodlollariibacterium unditelluris</name>
    <dbReference type="NCBI Taxonomy" id="1974757"/>
    <lineage>
        <taxon>Bacteria</taxon>
        <taxon>Pseudomonadati</taxon>
        <taxon>Candidatus Omnitrophota</taxon>
        <taxon>Candidatus Sherwoodlollariibacterium</taxon>
    </lineage>
</organism>
<comment type="subcellular location">
    <subcellularLocation>
        <location evidence="1">Cell membrane</location>
        <topology evidence="1">Multi-pass membrane protein</topology>
    </subcellularLocation>
</comment>
<dbReference type="PANTHER" id="PTHR30250:SF11">
    <property type="entry name" value="O-ANTIGEN TRANSPORTER-RELATED"/>
    <property type="match status" value="1"/>
</dbReference>
<dbReference type="PANTHER" id="PTHR30250">
    <property type="entry name" value="PST FAMILY PREDICTED COLANIC ACID TRANSPORTER"/>
    <property type="match status" value="1"/>
</dbReference>
<keyword evidence="4 6" id="KW-1133">Transmembrane helix</keyword>
<protein>
    <submittedName>
        <fullName evidence="7">Flippase</fullName>
    </submittedName>
</protein>
<evidence type="ECO:0000313" key="8">
    <source>
        <dbReference type="Proteomes" id="UP000231292"/>
    </source>
</evidence>
<dbReference type="InterPro" id="IPR002797">
    <property type="entry name" value="Polysacc_synth"/>
</dbReference>
<evidence type="ECO:0000256" key="3">
    <source>
        <dbReference type="ARBA" id="ARBA00022692"/>
    </source>
</evidence>
<evidence type="ECO:0000256" key="5">
    <source>
        <dbReference type="ARBA" id="ARBA00023136"/>
    </source>
</evidence>
<dbReference type="CDD" id="cd13128">
    <property type="entry name" value="MATE_Wzx_like"/>
    <property type="match status" value="1"/>
</dbReference>
<evidence type="ECO:0000256" key="6">
    <source>
        <dbReference type="SAM" id="Phobius"/>
    </source>
</evidence>